<feature type="transmembrane region" description="Helical" evidence="7">
    <location>
        <begin position="270"/>
        <end position="292"/>
    </location>
</feature>
<feature type="transmembrane region" description="Helical" evidence="7">
    <location>
        <begin position="149"/>
        <end position="171"/>
    </location>
</feature>
<evidence type="ECO:0000256" key="2">
    <source>
        <dbReference type="ARBA" id="ARBA00022692"/>
    </source>
</evidence>
<comment type="subcellular location">
    <subcellularLocation>
        <location evidence="1">Membrane</location>
        <topology evidence="1">Multi-pass membrane protein</topology>
    </subcellularLocation>
</comment>
<evidence type="ECO:0000256" key="6">
    <source>
        <dbReference type="SAM" id="MobiDB-lite"/>
    </source>
</evidence>
<dbReference type="AlphaFoldDB" id="A0A9P9E376"/>
<proteinExistence type="inferred from homology"/>
<dbReference type="InterPro" id="IPR052337">
    <property type="entry name" value="SAT4-like"/>
</dbReference>
<dbReference type="GO" id="GO:0016020">
    <property type="term" value="C:membrane"/>
    <property type="evidence" value="ECO:0007669"/>
    <property type="project" value="UniProtKB-SubCell"/>
</dbReference>
<dbReference type="PANTHER" id="PTHR33048:SF47">
    <property type="entry name" value="INTEGRAL MEMBRANE PROTEIN-RELATED"/>
    <property type="match status" value="1"/>
</dbReference>
<comment type="similarity">
    <text evidence="5">Belongs to the SAT4 family.</text>
</comment>
<dbReference type="InterPro" id="IPR049326">
    <property type="entry name" value="Rhodopsin_dom_fungi"/>
</dbReference>
<gene>
    <name evidence="9" type="ORF">B0J11DRAFT_577610</name>
</gene>
<feature type="transmembrane region" description="Helical" evidence="7">
    <location>
        <begin position="33"/>
        <end position="55"/>
    </location>
</feature>
<feature type="transmembrane region" description="Helical" evidence="7">
    <location>
        <begin position="191"/>
        <end position="212"/>
    </location>
</feature>
<feature type="transmembrane region" description="Helical" evidence="7">
    <location>
        <begin position="232"/>
        <end position="250"/>
    </location>
</feature>
<feature type="transmembrane region" description="Helical" evidence="7">
    <location>
        <begin position="67"/>
        <end position="88"/>
    </location>
</feature>
<keyword evidence="2 7" id="KW-0812">Transmembrane</keyword>
<keyword evidence="3 7" id="KW-1133">Transmembrane helix</keyword>
<feature type="transmembrane region" description="Helical" evidence="7">
    <location>
        <begin position="108"/>
        <end position="128"/>
    </location>
</feature>
<accession>A0A9P9E376</accession>
<dbReference type="OrthoDB" id="4682787at2759"/>
<organism evidence="9 10">
    <name type="scientific">Dendryphion nanum</name>
    <dbReference type="NCBI Taxonomy" id="256645"/>
    <lineage>
        <taxon>Eukaryota</taxon>
        <taxon>Fungi</taxon>
        <taxon>Dikarya</taxon>
        <taxon>Ascomycota</taxon>
        <taxon>Pezizomycotina</taxon>
        <taxon>Dothideomycetes</taxon>
        <taxon>Pleosporomycetidae</taxon>
        <taxon>Pleosporales</taxon>
        <taxon>Torulaceae</taxon>
        <taxon>Dendryphion</taxon>
    </lineage>
</organism>
<evidence type="ECO:0000256" key="4">
    <source>
        <dbReference type="ARBA" id="ARBA00023136"/>
    </source>
</evidence>
<sequence>MALSREQFLNSPAALPPPGIEANFENPGNIRGYAFPLFLVVVSVTNGVFLAKLWVQLRIVKKMLLEDYILALAWLVYAGAFCTVAGMICNLPVGMHQWDMNMEKLMRHLFLYNCSWIIYGVLMILIKVNILLQYIRIFVPDGRRCFTSVACYTLIALNVIYYTMFVFMLIFSCIPRHKMWDYTVSGRCIDWRIVLATGNIVTLISDTIIWAVPQRIIWNLHLKKSRKWGLSALFTIGIFAIICSAVRIVYQVKLLKSSADITFVGSKICFWGTCQVTAGFLVACLPTTPLLYHNIKKQAWAEKVGSGMRTILRSSRHDSSLASAGRVENTTIGGRGGGKRFQKGSGKRVVTDVEFDELVNGTNLSLASRVTTDGDDAYVLPRRPEQNV</sequence>
<dbReference type="PANTHER" id="PTHR33048">
    <property type="entry name" value="PTH11-LIKE INTEGRAL MEMBRANE PROTEIN (AFU_ORTHOLOGUE AFUA_5G11245)"/>
    <property type="match status" value="1"/>
</dbReference>
<feature type="region of interest" description="Disordered" evidence="6">
    <location>
        <begin position="317"/>
        <end position="345"/>
    </location>
</feature>
<feature type="domain" description="Rhodopsin" evidence="8">
    <location>
        <begin position="52"/>
        <end position="289"/>
    </location>
</feature>
<evidence type="ECO:0000256" key="7">
    <source>
        <dbReference type="SAM" id="Phobius"/>
    </source>
</evidence>
<evidence type="ECO:0000259" key="8">
    <source>
        <dbReference type="Pfam" id="PF20684"/>
    </source>
</evidence>
<comment type="caution">
    <text evidence="9">The sequence shown here is derived from an EMBL/GenBank/DDBJ whole genome shotgun (WGS) entry which is preliminary data.</text>
</comment>
<evidence type="ECO:0000313" key="9">
    <source>
        <dbReference type="EMBL" id="KAH7130058.1"/>
    </source>
</evidence>
<name>A0A9P9E376_9PLEO</name>
<evidence type="ECO:0000256" key="3">
    <source>
        <dbReference type="ARBA" id="ARBA00022989"/>
    </source>
</evidence>
<dbReference type="Proteomes" id="UP000700596">
    <property type="component" value="Unassembled WGS sequence"/>
</dbReference>
<dbReference type="Pfam" id="PF20684">
    <property type="entry name" value="Fung_rhodopsin"/>
    <property type="match status" value="1"/>
</dbReference>
<dbReference type="EMBL" id="JAGMWT010000004">
    <property type="protein sequence ID" value="KAH7130058.1"/>
    <property type="molecule type" value="Genomic_DNA"/>
</dbReference>
<reference evidence="9" key="1">
    <citation type="journal article" date="2021" name="Nat. Commun.">
        <title>Genetic determinants of endophytism in the Arabidopsis root mycobiome.</title>
        <authorList>
            <person name="Mesny F."/>
            <person name="Miyauchi S."/>
            <person name="Thiergart T."/>
            <person name="Pickel B."/>
            <person name="Atanasova L."/>
            <person name="Karlsson M."/>
            <person name="Huettel B."/>
            <person name="Barry K.W."/>
            <person name="Haridas S."/>
            <person name="Chen C."/>
            <person name="Bauer D."/>
            <person name="Andreopoulos W."/>
            <person name="Pangilinan J."/>
            <person name="LaButti K."/>
            <person name="Riley R."/>
            <person name="Lipzen A."/>
            <person name="Clum A."/>
            <person name="Drula E."/>
            <person name="Henrissat B."/>
            <person name="Kohler A."/>
            <person name="Grigoriev I.V."/>
            <person name="Martin F.M."/>
            <person name="Hacquard S."/>
        </authorList>
    </citation>
    <scope>NUCLEOTIDE SEQUENCE</scope>
    <source>
        <strain evidence="9">MPI-CAGE-CH-0243</strain>
    </source>
</reference>
<evidence type="ECO:0000256" key="1">
    <source>
        <dbReference type="ARBA" id="ARBA00004141"/>
    </source>
</evidence>
<evidence type="ECO:0000256" key="5">
    <source>
        <dbReference type="ARBA" id="ARBA00038359"/>
    </source>
</evidence>
<keyword evidence="10" id="KW-1185">Reference proteome</keyword>
<protein>
    <recommendedName>
        <fullName evidence="8">Rhodopsin domain-containing protein</fullName>
    </recommendedName>
</protein>
<keyword evidence="4 7" id="KW-0472">Membrane</keyword>
<evidence type="ECO:0000313" key="10">
    <source>
        <dbReference type="Proteomes" id="UP000700596"/>
    </source>
</evidence>